<proteinExistence type="predicted"/>
<accession>A0A841J998</accession>
<reference evidence="1 2" key="1">
    <citation type="submission" date="2020-08" db="EMBL/GenBank/DDBJ databases">
        <title>Genomic Encyclopedia of Type Strains, Phase IV (KMG-IV): sequencing the most valuable type-strain genomes for metagenomic binning, comparative biology and taxonomic classification.</title>
        <authorList>
            <person name="Goeker M."/>
        </authorList>
    </citation>
    <scope>NUCLEOTIDE SEQUENCE [LARGE SCALE GENOMIC DNA]</scope>
    <source>
        <strain evidence="1 2">DSM 102255</strain>
    </source>
</reference>
<dbReference type="Proteomes" id="UP000552700">
    <property type="component" value="Unassembled WGS sequence"/>
</dbReference>
<comment type="caution">
    <text evidence="1">The sequence shown here is derived from an EMBL/GenBank/DDBJ whole genome shotgun (WGS) entry which is preliminary data.</text>
</comment>
<name>A0A841J998_9SPHN</name>
<evidence type="ECO:0000313" key="1">
    <source>
        <dbReference type="EMBL" id="MBB6124731.1"/>
    </source>
</evidence>
<dbReference type="AlphaFoldDB" id="A0A841J998"/>
<keyword evidence="2" id="KW-1185">Reference proteome</keyword>
<sequence length="138" mass="13582">MMSAPAVNAQTVSLNGVVANICVLTLTTPGILTVSSGGTEIATSNAGAIPALMSVVATGTNPTVTFTAPALTGPSASGATTEISFSSPGGANRAFASTGYTRPMTGLLDTLTINGRARNSSGFQTGTYSITSTATCSQ</sequence>
<gene>
    <name evidence="1" type="ORF">FHS92_002484</name>
</gene>
<evidence type="ECO:0008006" key="3">
    <source>
        <dbReference type="Google" id="ProtNLM"/>
    </source>
</evidence>
<protein>
    <recommendedName>
        <fullName evidence="3">DUF4402 domain-containing protein</fullName>
    </recommendedName>
</protein>
<dbReference type="EMBL" id="JACIJP010000004">
    <property type="protein sequence ID" value="MBB6124731.1"/>
    <property type="molecule type" value="Genomic_DNA"/>
</dbReference>
<dbReference type="RefSeq" id="WP_184081046.1">
    <property type="nucleotide sequence ID" value="NZ_JACIJP010000004.1"/>
</dbReference>
<organism evidence="1 2">
    <name type="scientific">Sphingobium subterraneum</name>
    <dbReference type="NCBI Taxonomy" id="627688"/>
    <lineage>
        <taxon>Bacteria</taxon>
        <taxon>Pseudomonadati</taxon>
        <taxon>Pseudomonadota</taxon>
        <taxon>Alphaproteobacteria</taxon>
        <taxon>Sphingomonadales</taxon>
        <taxon>Sphingomonadaceae</taxon>
        <taxon>Sphingobium</taxon>
    </lineage>
</organism>
<evidence type="ECO:0000313" key="2">
    <source>
        <dbReference type="Proteomes" id="UP000552700"/>
    </source>
</evidence>